<dbReference type="AlphaFoldDB" id="A0A0F9ITY5"/>
<gene>
    <name evidence="1" type="ORF">LCGC14_1614940</name>
</gene>
<comment type="caution">
    <text evidence="1">The sequence shown here is derived from an EMBL/GenBank/DDBJ whole genome shotgun (WGS) entry which is preliminary data.</text>
</comment>
<reference evidence="1" key="1">
    <citation type="journal article" date="2015" name="Nature">
        <title>Complex archaea that bridge the gap between prokaryotes and eukaryotes.</title>
        <authorList>
            <person name="Spang A."/>
            <person name="Saw J.H."/>
            <person name="Jorgensen S.L."/>
            <person name="Zaremba-Niedzwiedzka K."/>
            <person name="Martijn J."/>
            <person name="Lind A.E."/>
            <person name="van Eijk R."/>
            <person name="Schleper C."/>
            <person name="Guy L."/>
            <person name="Ettema T.J."/>
        </authorList>
    </citation>
    <scope>NUCLEOTIDE SEQUENCE</scope>
</reference>
<organism evidence="1">
    <name type="scientific">marine sediment metagenome</name>
    <dbReference type="NCBI Taxonomy" id="412755"/>
    <lineage>
        <taxon>unclassified sequences</taxon>
        <taxon>metagenomes</taxon>
        <taxon>ecological metagenomes</taxon>
    </lineage>
</organism>
<name>A0A0F9ITY5_9ZZZZ</name>
<accession>A0A0F9ITY5</accession>
<protein>
    <submittedName>
        <fullName evidence="1">Uncharacterized protein</fullName>
    </submittedName>
</protein>
<evidence type="ECO:0000313" key="1">
    <source>
        <dbReference type="EMBL" id="KKM23459.1"/>
    </source>
</evidence>
<sequence length="242" mass="28959">MRGNGLYSFAKLDAKLMIKMKQCTKCNQTLNYTEYNRDVKNKDKLRCSCRKCQKIAQRKYRENNKSNVKASRIKYWNKNKKNILNKRHEKQKNLSEQEQTRIKEKSRAYYITNRDKILANTRKYQKKNKDKIRKRRKVRYNNDINYKISLNLRNRLNIAIKNGYKAGSAVTNLGVSIDELKLYLEKQFRPGMTWQNHGKWHIDHIKPLSSFDLADKTQFLMACHYSNLQPMWAKDNLKKGNK</sequence>
<proteinExistence type="predicted"/>
<dbReference type="EMBL" id="LAZR01013119">
    <property type="protein sequence ID" value="KKM23459.1"/>
    <property type="molecule type" value="Genomic_DNA"/>
</dbReference>